<evidence type="ECO:0000313" key="6">
    <source>
        <dbReference type="Proteomes" id="UP000499080"/>
    </source>
</evidence>
<dbReference type="SUPFAM" id="SSF48264">
    <property type="entry name" value="Cytochrome P450"/>
    <property type="match status" value="1"/>
</dbReference>
<dbReference type="PANTHER" id="PTHR24300">
    <property type="entry name" value="CYTOCHROME P450 508A4-RELATED"/>
    <property type="match status" value="1"/>
</dbReference>
<comment type="similarity">
    <text evidence="1">Belongs to the cytochrome P450 family.</text>
</comment>
<keyword evidence="4" id="KW-0560">Oxidoreductase</keyword>
<dbReference type="Pfam" id="PF00067">
    <property type="entry name" value="p450"/>
    <property type="match status" value="1"/>
</dbReference>
<organism evidence="5 6">
    <name type="scientific">Araneus ventricosus</name>
    <name type="common">Orbweaver spider</name>
    <name type="synonym">Epeira ventricosa</name>
    <dbReference type="NCBI Taxonomy" id="182803"/>
    <lineage>
        <taxon>Eukaryota</taxon>
        <taxon>Metazoa</taxon>
        <taxon>Ecdysozoa</taxon>
        <taxon>Arthropoda</taxon>
        <taxon>Chelicerata</taxon>
        <taxon>Arachnida</taxon>
        <taxon>Araneae</taxon>
        <taxon>Araneomorphae</taxon>
        <taxon>Entelegynae</taxon>
        <taxon>Araneoidea</taxon>
        <taxon>Araneidae</taxon>
        <taxon>Araneus</taxon>
    </lineage>
</organism>
<gene>
    <name evidence="5" type="ORF">AVEN_129894_1</name>
</gene>
<dbReference type="GO" id="GO:0005506">
    <property type="term" value="F:iron ion binding"/>
    <property type="evidence" value="ECO:0007669"/>
    <property type="project" value="InterPro"/>
</dbReference>
<accession>A0A4Y2R0J4</accession>
<dbReference type="PANTHER" id="PTHR24300:SF375">
    <property type="entry name" value="CYTOCHROME P450 FAMILY"/>
    <property type="match status" value="1"/>
</dbReference>
<keyword evidence="6" id="KW-1185">Reference proteome</keyword>
<dbReference type="InterPro" id="IPR036396">
    <property type="entry name" value="Cyt_P450_sf"/>
</dbReference>
<proteinExistence type="inferred from homology"/>
<dbReference type="Proteomes" id="UP000499080">
    <property type="component" value="Unassembled WGS sequence"/>
</dbReference>
<name>A0A4Y2R0J4_ARAVE</name>
<sequence length="111" mass="12850">MQCLHCSERSEQCLRRKPERLLSNPPGGNMSINNAIDLIDSGSAFRATIHWFIYIMAAFSDVQKKVRKVIMEAIGSEKTPDYMDMRNMSYTNTVILEMMRWKTILPLNLVH</sequence>
<evidence type="ECO:0000256" key="4">
    <source>
        <dbReference type="ARBA" id="ARBA00023033"/>
    </source>
</evidence>
<dbReference type="AlphaFoldDB" id="A0A4Y2R0J4"/>
<comment type="caution">
    <text evidence="5">The sequence shown here is derived from an EMBL/GenBank/DDBJ whole genome shotgun (WGS) entry which is preliminary data.</text>
</comment>
<dbReference type="InterPro" id="IPR050182">
    <property type="entry name" value="Cytochrome_P450_fam2"/>
</dbReference>
<dbReference type="GO" id="GO:0005737">
    <property type="term" value="C:cytoplasm"/>
    <property type="evidence" value="ECO:0007669"/>
    <property type="project" value="TreeGrafter"/>
</dbReference>
<dbReference type="GO" id="GO:0006805">
    <property type="term" value="P:xenobiotic metabolic process"/>
    <property type="evidence" value="ECO:0007669"/>
    <property type="project" value="TreeGrafter"/>
</dbReference>
<dbReference type="GO" id="GO:0020037">
    <property type="term" value="F:heme binding"/>
    <property type="evidence" value="ECO:0007669"/>
    <property type="project" value="InterPro"/>
</dbReference>
<dbReference type="OrthoDB" id="1055148at2759"/>
<dbReference type="GO" id="GO:0016712">
    <property type="term" value="F:oxidoreductase activity, acting on paired donors, with incorporation or reduction of molecular oxygen, reduced flavin or flavoprotein as one donor, and incorporation of one atom of oxygen"/>
    <property type="evidence" value="ECO:0007669"/>
    <property type="project" value="TreeGrafter"/>
</dbReference>
<evidence type="ECO:0000256" key="1">
    <source>
        <dbReference type="ARBA" id="ARBA00010617"/>
    </source>
</evidence>
<dbReference type="GO" id="GO:0006082">
    <property type="term" value="P:organic acid metabolic process"/>
    <property type="evidence" value="ECO:0007669"/>
    <property type="project" value="TreeGrafter"/>
</dbReference>
<keyword evidence="3" id="KW-0408">Iron</keyword>
<dbReference type="InterPro" id="IPR001128">
    <property type="entry name" value="Cyt_P450"/>
</dbReference>
<evidence type="ECO:0000256" key="3">
    <source>
        <dbReference type="ARBA" id="ARBA00023004"/>
    </source>
</evidence>
<evidence type="ECO:0000313" key="5">
    <source>
        <dbReference type="EMBL" id="GBN68970.1"/>
    </source>
</evidence>
<dbReference type="PRINTS" id="PR00463">
    <property type="entry name" value="EP450I"/>
</dbReference>
<dbReference type="InterPro" id="IPR002401">
    <property type="entry name" value="Cyt_P450_E_grp-I"/>
</dbReference>
<evidence type="ECO:0000256" key="2">
    <source>
        <dbReference type="ARBA" id="ARBA00022723"/>
    </source>
</evidence>
<reference evidence="5 6" key="1">
    <citation type="journal article" date="2019" name="Sci. Rep.">
        <title>Orb-weaving spider Araneus ventricosus genome elucidates the spidroin gene catalogue.</title>
        <authorList>
            <person name="Kono N."/>
            <person name="Nakamura H."/>
            <person name="Ohtoshi R."/>
            <person name="Moran D.A.P."/>
            <person name="Shinohara A."/>
            <person name="Yoshida Y."/>
            <person name="Fujiwara M."/>
            <person name="Mori M."/>
            <person name="Tomita M."/>
            <person name="Arakawa K."/>
        </authorList>
    </citation>
    <scope>NUCLEOTIDE SEQUENCE [LARGE SCALE GENOMIC DNA]</scope>
</reference>
<protein>
    <submittedName>
        <fullName evidence="5">Uncharacterized protein</fullName>
    </submittedName>
</protein>
<dbReference type="Gene3D" id="1.10.630.10">
    <property type="entry name" value="Cytochrome P450"/>
    <property type="match status" value="1"/>
</dbReference>
<keyword evidence="2" id="KW-0479">Metal-binding</keyword>
<keyword evidence="4" id="KW-0503">Monooxygenase</keyword>
<dbReference type="EMBL" id="BGPR01015375">
    <property type="protein sequence ID" value="GBN68970.1"/>
    <property type="molecule type" value="Genomic_DNA"/>
</dbReference>